<dbReference type="EMBL" id="DTBP01000016">
    <property type="protein sequence ID" value="HGQ73927.1"/>
    <property type="molecule type" value="Genomic_DNA"/>
</dbReference>
<dbReference type="PANTHER" id="PTHR23026:SF90">
    <property type="entry name" value="IODOTYROSINE DEIODINASE 1"/>
    <property type="match status" value="1"/>
</dbReference>
<feature type="domain" description="Nitroreductase" evidence="4">
    <location>
        <begin position="8"/>
        <end position="78"/>
    </location>
</feature>
<accession>A0A7C4NMM0</accession>
<dbReference type="Pfam" id="PF00881">
    <property type="entry name" value="Nitroreductase"/>
    <property type="match status" value="1"/>
</dbReference>
<dbReference type="GO" id="GO:0016491">
    <property type="term" value="F:oxidoreductase activity"/>
    <property type="evidence" value="ECO:0007669"/>
    <property type="project" value="UniProtKB-KW"/>
</dbReference>
<comment type="caution">
    <text evidence="5">The sequence shown here is derived from an EMBL/GenBank/DDBJ whole genome shotgun (WGS) entry which is preliminary data.</text>
</comment>
<dbReference type="InterPro" id="IPR029479">
    <property type="entry name" value="Nitroreductase"/>
</dbReference>
<reference evidence="5" key="1">
    <citation type="journal article" date="2020" name="mSystems">
        <title>Genome- and Community-Level Interaction Insights into Carbon Utilization and Element Cycling Functions of Hydrothermarchaeota in Hydrothermal Sediment.</title>
        <authorList>
            <person name="Zhou Z."/>
            <person name="Liu Y."/>
            <person name="Xu W."/>
            <person name="Pan J."/>
            <person name="Luo Z.H."/>
            <person name="Li M."/>
        </authorList>
    </citation>
    <scope>NUCLEOTIDE SEQUENCE [LARGE SCALE GENOMIC DNA]</scope>
    <source>
        <strain evidence="5">SpSt-648</strain>
    </source>
</reference>
<dbReference type="InterPro" id="IPR050627">
    <property type="entry name" value="Nitroreductase/BluB"/>
</dbReference>
<protein>
    <submittedName>
        <fullName evidence="5">Nitroreductase family protein</fullName>
    </submittedName>
</protein>
<keyword evidence="3" id="KW-0560">Oxidoreductase</keyword>
<evidence type="ECO:0000256" key="1">
    <source>
        <dbReference type="ARBA" id="ARBA00022630"/>
    </source>
</evidence>
<proteinExistence type="predicted"/>
<evidence type="ECO:0000256" key="3">
    <source>
        <dbReference type="ARBA" id="ARBA00023002"/>
    </source>
</evidence>
<dbReference type="AlphaFoldDB" id="A0A7C4NMM0"/>
<evidence type="ECO:0000256" key="2">
    <source>
        <dbReference type="ARBA" id="ARBA00022643"/>
    </source>
</evidence>
<dbReference type="SUPFAM" id="SSF55469">
    <property type="entry name" value="FMN-dependent nitroreductase-like"/>
    <property type="match status" value="1"/>
</dbReference>
<keyword evidence="2" id="KW-0288">FMN</keyword>
<evidence type="ECO:0000259" key="4">
    <source>
        <dbReference type="Pfam" id="PF00881"/>
    </source>
</evidence>
<gene>
    <name evidence="5" type="ORF">ENU20_02485</name>
</gene>
<organism evidence="5">
    <name type="scientific">Staphylothermus marinus</name>
    <dbReference type="NCBI Taxonomy" id="2280"/>
    <lineage>
        <taxon>Archaea</taxon>
        <taxon>Thermoproteota</taxon>
        <taxon>Thermoprotei</taxon>
        <taxon>Desulfurococcales</taxon>
        <taxon>Desulfurococcaceae</taxon>
        <taxon>Staphylothermus</taxon>
    </lineage>
</organism>
<evidence type="ECO:0000313" key="5">
    <source>
        <dbReference type="EMBL" id="HGQ73927.1"/>
    </source>
</evidence>
<dbReference type="PANTHER" id="PTHR23026">
    <property type="entry name" value="NADPH NITROREDUCTASE"/>
    <property type="match status" value="1"/>
</dbReference>
<dbReference type="Gene3D" id="3.40.109.10">
    <property type="entry name" value="NADH Oxidase"/>
    <property type="match status" value="1"/>
</dbReference>
<dbReference type="InterPro" id="IPR000415">
    <property type="entry name" value="Nitroreductase-like"/>
</dbReference>
<keyword evidence="1" id="KW-0285">Flavoprotein</keyword>
<name>A0A7C4NMM0_STAMA</name>
<sequence>MSDLIEFLKTRRSIRRFKQEKPPIELVLKAIDTARYAPSARNSQPWRFIIIDERSLIERLAKIHHGAKPLENAPLAIAVVCHMDESPVSYMVDCANATTYLLLALHALGLGAVWIQTLRNIDEIKKLLNIPDNAIPIALVAIGYPDEAPVAKQRKPLEEIVYLNNYGIILDKH</sequence>